<dbReference type="AlphaFoldDB" id="A0A5S4GWC7"/>
<gene>
    <name evidence="2" type="ORF">ETD96_18895</name>
</gene>
<accession>A0A5S4GWC7</accession>
<reference evidence="2 3" key="1">
    <citation type="submission" date="2019-05" db="EMBL/GenBank/DDBJ databases">
        <title>Draft genome sequence of Actinomadura geliboluensis A8036.</title>
        <authorList>
            <person name="Saricaoglu S."/>
            <person name="Isik K."/>
        </authorList>
    </citation>
    <scope>NUCLEOTIDE SEQUENCE [LARGE SCALE GENOMIC DNA]</scope>
    <source>
        <strain evidence="2 3">A8036</strain>
    </source>
</reference>
<feature type="coiled-coil region" evidence="1">
    <location>
        <begin position="201"/>
        <end position="238"/>
    </location>
</feature>
<dbReference type="EMBL" id="VCKZ01000130">
    <property type="protein sequence ID" value="TMR37258.1"/>
    <property type="molecule type" value="Genomic_DNA"/>
</dbReference>
<dbReference type="OrthoDB" id="4171568at2"/>
<evidence type="ECO:0000313" key="2">
    <source>
        <dbReference type="EMBL" id="TMR37258.1"/>
    </source>
</evidence>
<organism evidence="2 3">
    <name type="scientific">Actinomadura geliboluensis</name>
    <dbReference type="NCBI Taxonomy" id="882440"/>
    <lineage>
        <taxon>Bacteria</taxon>
        <taxon>Bacillati</taxon>
        <taxon>Actinomycetota</taxon>
        <taxon>Actinomycetes</taxon>
        <taxon>Streptosporangiales</taxon>
        <taxon>Thermomonosporaceae</taxon>
        <taxon>Actinomadura</taxon>
    </lineage>
</organism>
<proteinExistence type="predicted"/>
<dbReference type="RefSeq" id="WP_138637788.1">
    <property type="nucleotide sequence ID" value="NZ_VCKZ01000130.1"/>
</dbReference>
<evidence type="ECO:0000313" key="3">
    <source>
        <dbReference type="Proteomes" id="UP000305238"/>
    </source>
</evidence>
<name>A0A5S4GWC7_9ACTN</name>
<protein>
    <submittedName>
        <fullName evidence="2">Uncharacterized protein</fullName>
    </submittedName>
</protein>
<keyword evidence="1" id="KW-0175">Coiled coil</keyword>
<comment type="caution">
    <text evidence="2">The sequence shown here is derived from an EMBL/GenBank/DDBJ whole genome shotgun (WGS) entry which is preliminary data.</text>
</comment>
<evidence type="ECO:0000256" key="1">
    <source>
        <dbReference type="SAM" id="Coils"/>
    </source>
</evidence>
<dbReference type="Proteomes" id="UP000305238">
    <property type="component" value="Unassembled WGS sequence"/>
</dbReference>
<keyword evidence="3" id="KW-1185">Reference proteome</keyword>
<sequence length="248" mass="29027">MAKLTEEERERRALMRARREALAAEQEDRRREERRQKWVRDGAYLSREEFEAGEPCRGCGEPLLDQRGDRLALAQMTPEQREEHDREEARYLERHSECRSHRWSIQGSRTLHCGYCCPPHPLSHRQIEHISRIFASVKSEVRKRDLDDWDLTLTCDHMVRVTQHRDHDYYSRRVVDCPTCSARRGVVQAHRIGPTDDAEGRVRTARLVEELQAAEAKLERQNKAITKTQRRIEELGAQLRAPGSAADE</sequence>